<proteinExistence type="predicted"/>
<feature type="compositionally biased region" description="Polar residues" evidence="1">
    <location>
        <begin position="236"/>
        <end position="251"/>
    </location>
</feature>
<dbReference type="EMBL" id="LSSM01000173">
    <property type="protein sequence ID" value="OMJ29801.1"/>
    <property type="molecule type" value="Genomic_DNA"/>
</dbReference>
<feature type="region of interest" description="Disordered" evidence="1">
    <location>
        <begin position="236"/>
        <end position="279"/>
    </location>
</feature>
<comment type="caution">
    <text evidence="2">The sequence shown here is derived from an EMBL/GenBank/DDBJ whole genome shotgun (WGS) entry which is preliminary data.</text>
</comment>
<dbReference type="AlphaFoldDB" id="A0A1R1YSF3"/>
<accession>A0A1R1YSF3</accession>
<feature type="region of interest" description="Disordered" evidence="1">
    <location>
        <begin position="327"/>
        <end position="357"/>
    </location>
</feature>
<evidence type="ECO:0000256" key="1">
    <source>
        <dbReference type="SAM" id="MobiDB-lite"/>
    </source>
</evidence>
<evidence type="ECO:0000313" key="2">
    <source>
        <dbReference type="EMBL" id="OMJ29801.1"/>
    </source>
</evidence>
<name>A0A1R1YSF3_9FUNG</name>
<dbReference type="Proteomes" id="UP000187429">
    <property type="component" value="Unassembled WGS sequence"/>
</dbReference>
<sequence length="543" mass="60823">MKNKLKNGKYQQQIDSSRKPVGIGSKPRRDEAFLGNLSIKDEAMLGFRPKKEEMILGIKPKRQETIIGPKDDFNSEVNKMLPENCKQYIENSNEPYTQDCSPSITDEVLVSSKSEAPESKKHKRFVFSGDKISPRSAKNKSKSCATEIKGSEKFSSISGSIRSIFSRAPSSSNRYNSKLGSKETVVDSAFFSTKEISPTNLSGRTKIFSSRNNSSFSEYKSLNKVKSDFSLRKSKQSLSRPAAQYSSSSNKIEGGFSPDLDSACSVSDQRDSKSFTGGYSRDRLDSVDRTILHFMKTQGTEEPDENENFTLDPNKHRIDKFSFLNNENIDDDTANNSDTDTISGNSSKSKSTKKAASTVNSKEGVYVGYDYGIKDVKIPAKVETSMLESRLPNREPIPLIARKSIAGFTTDSDKAIKPDTKLPFIPRKSFSKSLLEEKENLDSDSFVSQAANSEFPLDLANAQNIELNADFELLDIKYPKPPDQIDIRDQNEDTKKLKPERFRDLNFYAESDSGSLFYASDTLTKKKVTNHHSHHPIIQVYNI</sequence>
<feature type="region of interest" description="Disordered" evidence="1">
    <location>
        <begin position="1"/>
        <end position="30"/>
    </location>
</feature>
<organism evidence="2 3">
    <name type="scientific">Smittium culicis</name>
    <dbReference type="NCBI Taxonomy" id="133412"/>
    <lineage>
        <taxon>Eukaryota</taxon>
        <taxon>Fungi</taxon>
        <taxon>Fungi incertae sedis</taxon>
        <taxon>Zoopagomycota</taxon>
        <taxon>Kickxellomycotina</taxon>
        <taxon>Harpellomycetes</taxon>
        <taxon>Harpellales</taxon>
        <taxon>Legeriomycetaceae</taxon>
        <taxon>Smittium</taxon>
    </lineage>
</organism>
<gene>
    <name evidence="2" type="ORF">AYI69_g671</name>
</gene>
<feature type="region of interest" description="Disordered" evidence="1">
    <location>
        <begin position="111"/>
        <end position="145"/>
    </location>
</feature>
<protein>
    <submittedName>
        <fullName evidence="2">Uncharacterized protein</fullName>
    </submittedName>
</protein>
<evidence type="ECO:0000313" key="3">
    <source>
        <dbReference type="Proteomes" id="UP000187429"/>
    </source>
</evidence>
<dbReference type="OrthoDB" id="10365743at2759"/>
<feature type="compositionally biased region" description="Low complexity" evidence="1">
    <location>
        <begin position="334"/>
        <end position="357"/>
    </location>
</feature>
<reference evidence="3" key="1">
    <citation type="submission" date="2017-01" db="EMBL/GenBank/DDBJ databases">
        <authorList>
            <person name="Wang Y."/>
            <person name="White M."/>
            <person name="Kvist S."/>
            <person name="Moncalvo J.-M."/>
        </authorList>
    </citation>
    <scope>NUCLEOTIDE SEQUENCE [LARGE SCALE GENOMIC DNA]</scope>
    <source>
        <strain evidence="3">ID-206-W2</strain>
    </source>
</reference>
<keyword evidence="3" id="KW-1185">Reference proteome</keyword>